<sequence>MRVIRSCSPVRSSYYTIYRRLNCFCDQYQDWKELSTIVNHLAFHRNLYGEIHPANIFGIKNIQCGDDEQQFDVFDDDDVFLYIEQDTAKTARLGALKQLQIQDVLSNRVGILDVGKENRKVFRQAKQVLIQYQMDYDELNSHVLRSFQQAIHFDSTYQTRFRKVKYELINQQTRKQEAIIQYEDYGARFYLNIL</sequence>
<comment type="caution">
    <text evidence="1">The sequence shown here is derived from an EMBL/GenBank/DDBJ whole genome shotgun (WGS) entry which is preliminary data.</text>
</comment>
<dbReference type="EMBL" id="QLMC01000029">
    <property type="protein sequence ID" value="RAJ89171.1"/>
    <property type="molecule type" value="Genomic_DNA"/>
</dbReference>
<evidence type="ECO:0000313" key="2">
    <source>
        <dbReference type="Proteomes" id="UP000248790"/>
    </source>
</evidence>
<accession>A0A327WHM6</accession>
<proteinExistence type="predicted"/>
<name>A0A327WHM6_LARAB</name>
<dbReference type="Proteomes" id="UP000248790">
    <property type="component" value="Unassembled WGS sequence"/>
</dbReference>
<evidence type="ECO:0000313" key="1">
    <source>
        <dbReference type="EMBL" id="RAJ89171.1"/>
    </source>
</evidence>
<keyword evidence="2" id="KW-1185">Reference proteome</keyword>
<reference evidence="1 2" key="1">
    <citation type="submission" date="2018-06" db="EMBL/GenBank/DDBJ databases">
        <title>Genomic Encyclopedia of Archaeal and Bacterial Type Strains, Phase II (KMG-II): from individual species to whole genera.</title>
        <authorList>
            <person name="Goeker M."/>
        </authorList>
    </citation>
    <scope>NUCLEOTIDE SEQUENCE [LARGE SCALE GENOMIC DNA]</scope>
    <source>
        <strain evidence="1 2">DSM 21851</strain>
    </source>
</reference>
<dbReference type="AlphaFoldDB" id="A0A327WHM6"/>
<protein>
    <submittedName>
        <fullName evidence="1">Uncharacterized protein</fullName>
    </submittedName>
</protein>
<organism evidence="1 2">
    <name type="scientific">Larkinella arboricola</name>
    <dbReference type="NCBI Taxonomy" id="643671"/>
    <lineage>
        <taxon>Bacteria</taxon>
        <taxon>Pseudomonadati</taxon>
        <taxon>Bacteroidota</taxon>
        <taxon>Cytophagia</taxon>
        <taxon>Cytophagales</taxon>
        <taxon>Spirosomataceae</taxon>
        <taxon>Larkinella</taxon>
    </lineage>
</organism>
<gene>
    <name evidence="1" type="ORF">LX87_05714</name>
</gene>